<protein>
    <submittedName>
        <fullName evidence="1">Uncharacterized protein</fullName>
    </submittedName>
</protein>
<proteinExistence type="predicted"/>
<sequence length="88" mass="9586">MIGRRIFLTAAAAWAGGATMGRAHSAAAPYVLPPEHLPETVPIRDVFQPFEIHVLPSQFALFWTLPGAQAVRYTVGVGRPGLYHEGEF</sequence>
<dbReference type="Proteomes" id="UP000244924">
    <property type="component" value="Unassembled WGS sequence"/>
</dbReference>
<gene>
    <name evidence="1" type="ORF">DEA8626_04052</name>
</gene>
<dbReference type="AlphaFoldDB" id="A0A2R8BNT8"/>
<name>A0A2R8BNT8_9RHOB</name>
<accession>A0A2R8BNT8</accession>
<evidence type="ECO:0000313" key="1">
    <source>
        <dbReference type="EMBL" id="SPH25017.1"/>
    </source>
</evidence>
<keyword evidence="2" id="KW-1185">Reference proteome</keyword>
<evidence type="ECO:0000313" key="2">
    <source>
        <dbReference type="Proteomes" id="UP000244924"/>
    </source>
</evidence>
<dbReference type="InterPro" id="IPR006311">
    <property type="entry name" value="TAT_signal"/>
</dbReference>
<reference evidence="1 2" key="1">
    <citation type="submission" date="2018-03" db="EMBL/GenBank/DDBJ databases">
        <authorList>
            <person name="Keele B.F."/>
        </authorList>
    </citation>
    <scope>NUCLEOTIDE SEQUENCE [LARGE SCALE GENOMIC DNA]</scope>
    <source>
        <strain evidence="1 2">CECT 8626</strain>
    </source>
</reference>
<dbReference type="EMBL" id="OMOQ01000007">
    <property type="protein sequence ID" value="SPH25017.1"/>
    <property type="molecule type" value="Genomic_DNA"/>
</dbReference>
<organism evidence="1 2">
    <name type="scientific">Albidovulum aquaemixtae</name>
    <dbReference type="NCBI Taxonomy" id="1542388"/>
    <lineage>
        <taxon>Bacteria</taxon>
        <taxon>Pseudomonadati</taxon>
        <taxon>Pseudomonadota</taxon>
        <taxon>Alphaproteobacteria</taxon>
        <taxon>Rhodobacterales</taxon>
        <taxon>Paracoccaceae</taxon>
        <taxon>Albidovulum</taxon>
    </lineage>
</organism>
<dbReference type="PROSITE" id="PS51318">
    <property type="entry name" value="TAT"/>
    <property type="match status" value="1"/>
</dbReference>